<feature type="domain" description="Photosynthesis system II assembly factor Ycf48/Hcf136-like" evidence="4">
    <location>
        <begin position="72"/>
        <end position="125"/>
    </location>
</feature>
<dbReference type="InterPro" id="IPR015943">
    <property type="entry name" value="WD40/YVTN_repeat-like_dom_sf"/>
</dbReference>
<dbReference type="EMBL" id="AMXE01000072">
    <property type="protein sequence ID" value="ENO85573.1"/>
    <property type="molecule type" value="Genomic_DNA"/>
</dbReference>
<dbReference type="Proteomes" id="UP000013232">
    <property type="component" value="Unassembled WGS sequence"/>
</dbReference>
<evidence type="ECO:0000313" key="6">
    <source>
        <dbReference type="Proteomes" id="UP000013232"/>
    </source>
</evidence>
<proteinExistence type="predicted"/>
<dbReference type="STRING" id="1123367.GCA_000621305_02705"/>
<evidence type="ECO:0000256" key="3">
    <source>
        <dbReference type="SAM" id="SignalP"/>
    </source>
</evidence>
<evidence type="ECO:0000256" key="1">
    <source>
        <dbReference type="ARBA" id="ARBA00022531"/>
    </source>
</evidence>
<dbReference type="Pfam" id="PF14870">
    <property type="entry name" value="PSII_BNR"/>
    <property type="match status" value="2"/>
</dbReference>
<dbReference type="OrthoDB" id="9767885at2"/>
<feature type="chain" id="PRO_5004128330" evidence="3">
    <location>
        <begin position="26"/>
        <end position="363"/>
    </location>
</feature>
<dbReference type="RefSeq" id="WP_004342354.1">
    <property type="nucleotide sequence ID" value="NZ_AMXE01000072.1"/>
</dbReference>
<dbReference type="Gene3D" id="2.130.10.10">
    <property type="entry name" value="YVTN repeat-like/Quinoprotein amine dehydrogenase"/>
    <property type="match status" value="2"/>
</dbReference>
<keyword evidence="6" id="KW-1185">Reference proteome</keyword>
<comment type="caution">
    <text evidence="5">The sequence shown here is derived from an EMBL/GenBank/DDBJ whole genome shotgun (WGS) entry which is preliminary data.</text>
</comment>
<protein>
    <submittedName>
        <fullName evidence="5">Glycosyl hydrolase</fullName>
    </submittedName>
</protein>
<keyword evidence="5" id="KW-0378">Hydrolase</keyword>
<dbReference type="eggNOG" id="COG4447">
    <property type="taxonomic scope" value="Bacteria"/>
</dbReference>
<dbReference type="InterPro" id="IPR028203">
    <property type="entry name" value="PSII_CF48-like_dom"/>
</dbReference>
<reference evidence="5 6" key="1">
    <citation type="submission" date="2012-09" db="EMBL/GenBank/DDBJ databases">
        <title>Draft Genome Sequences of 6 Strains from Genus Thauera.</title>
        <authorList>
            <person name="Liu B."/>
            <person name="Shapleigh J.P."/>
            <person name="Frostegard A.H."/>
        </authorList>
    </citation>
    <scope>NUCLEOTIDE SEQUENCE [LARGE SCALE GENOMIC DNA]</scope>
    <source>
        <strain evidence="6">47Lol / DSM 12138</strain>
    </source>
</reference>
<feature type="domain" description="Photosynthesis system II assembly factor Ycf48/Hcf136-like" evidence="4">
    <location>
        <begin position="153"/>
        <end position="279"/>
    </location>
</feature>
<keyword evidence="1" id="KW-0602">Photosynthesis</keyword>
<keyword evidence="3" id="KW-0732">Signal</keyword>
<dbReference type="SUPFAM" id="SSF110296">
    <property type="entry name" value="Oligoxyloglucan reducing end-specific cellobiohydrolase"/>
    <property type="match status" value="1"/>
</dbReference>
<gene>
    <name evidence="5" type="ORF">C666_15115</name>
</gene>
<accession>N6YTR4</accession>
<keyword evidence="2" id="KW-0604">Photosystem II</keyword>
<sequence length="363" mass="38016">MKIIDTLRVLLGSAALGLAANAAWGAFEDPLQAPALANVAAARSPLVGVASAGDLLMAVGQRGVAVVSHDAGQNWTQAAVPVRTDLLAVHFPTPDKGWAVGQGGVVIHSADGGRSWTKQLDGQSASQRIIEYYAQAGAEGAEAIERERSLAELGGTQPFMGVYFEDERRGYVVGTFNRILRTEDGGRTWEPLGHRVDNPDELHFYGIAGGVAGLAIVGEQGMVWMYDAAEDRFVQRPTGYHGTLFGIVAGRQALIAYGMRGSVYRSADLGMSWERVAIDGHAGVAGGAELEDGRILLANLAGGLLLGDARAERFQAFRAASPMSYSGVAADARGVLSLVGAEGVRMQAVGTLQAAGDGDRATR</sequence>
<evidence type="ECO:0000256" key="2">
    <source>
        <dbReference type="ARBA" id="ARBA00023276"/>
    </source>
</evidence>
<dbReference type="PANTHER" id="PTHR47199:SF2">
    <property type="entry name" value="PHOTOSYSTEM II STABILITY_ASSEMBLY FACTOR HCF136, CHLOROPLASTIC"/>
    <property type="match status" value="1"/>
</dbReference>
<name>N6YTR4_THAL4</name>
<evidence type="ECO:0000259" key="4">
    <source>
        <dbReference type="Pfam" id="PF14870"/>
    </source>
</evidence>
<feature type="signal peptide" evidence="3">
    <location>
        <begin position="1"/>
        <end position="25"/>
    </location>
</feature>
<dbReference type="AlphaFoldDB" id="N6YTR4"/>
<organism evidence="5 6">
    <name type="scientific">Thauera linaloolentis (strain DSM 12138 / JCM 21573 / CCUG 41526 / CIP 105981 / IAM 15112 / NBRC 102519 / 47Lol)</name>
    <dbReference type="NCBI Taxonomy" id="1123367"/>
    <lineage>
        <taxon>Bacteria</taxon>
        <taxon>Pseudomonadati</taxon>
        <taxon>Pseudomonadota</taxon>
        <taxon>Betaproteobacteria</taxon>
        <taxon>Rhodocyclales</taxon>
        <taxon>Zoogloeaceae</taxon>
        <taxon>Thauera</taxon>
    </lineage>
</organism>
<dbReference type="GO" id="GO:0009523">
    <property type="term" value="C:photosystem II"/>
    <property type="evidence" value="ECO:0007669"/>
    <property type="project" value="UniProtKB-KW"/>
</dbReference>
<dbReference type="GO" id="GO:0015979">
    <property type="term" value="P:photosynthesis"/>
    <property type="evidence" value="ECO:0007669"/>
    <property type="project" value="UniProtKB-KW"/>
</dbReference>
<dbReference type="GO" id="GO:0016787">
    <property type="term" value="F:hydrolase activity"/>
    <property type="evidence" value="ECO:0007669"/>
    <property type="project" value="UniProtKB-KW"/>
</dbReference>
<evidence type="ECO:0000313" key="5">
    <source>
        <dbReference type="EMBL" id="ENO85573.1"/>
    </source>
</evidence>
<dbReference type="PANTHER" id="PTHR47199">
    <property type="entry name" value="PHOTOSYSTEM II STABILITY/ASSEMBLY FACTOR HCF136, CHLOROPLASTIC"/>
    <property type="match status" value="1"/>
</dbReference>